<feature type="region of interest" description="Disordered" evidence="9">
    <location>
        <begin position="274"/>
        <end position="576"/>
    </location>
</feature>
<feature type="compositionally biased region" description="Acidic residues" evidence="9">
    <location>
        <begin position="550"/>
        <end position="562"/>
    </location>
</feature>
<dbReference type="Proteomes" id="UP000005238">
    <property type="component" value="Unassembled WGS sequence"/>
</dbReference>
<evidence type="ECO:0000256" key="7">
    <source>
        <dbReference type="ARBA" id="ARBA00023180"/>
    </source>
</evidence>
<evidence type="ECO:0000256" key="5">
    <source>
        <dbReference type="ARBA" id="ARBA00023026"/>
    </source>
</evidence>
<evidence type="ECO:0000256" key="4">
    <source>
        <dbReference type="ARBA" id="ARBA00022729"/>
    </source>
</evidence>
<organism evidence="12 13">
    <name type="scientific">Phytophthora ramorum</name>
    <name type="common">Sudden oak death agent</name>
    <dbReference type="NCBI Taxonomy" id="164328"/>
    <lineage>
        <taxon>Eukaryota</taxon>
        <taxon>Sar</taxon>
        <taxon>Stramenopiles</taxon>
        <taxon>Oomycota</taxon>
        <taxon>Peronosporomycetes</taxon>
        <taxon>Peronosporales</taxon>
        <taxon>Peronosporaceae</taxon>
        <taxon>Phytophthora</taxon>
    </lineage>
</organism>
<keyword evidence="8" id="KW-0720">Serine protease</keyword>
<dbReference type="PANTHER" id="PTHR24276:SF98">
    <property type="entry name" value="FI18310P1-RELATED"/>
    <property type="match status" value="1"/>
</dbReference>
<dbReference type="EnsemblProtists" id="Phyra79236">
    <property type="protein sequence ID" value="Phyra79236"/>
    <property type="gene ID" value="Phyra79236"/>
</dbReference>
<reference evidence="13" key="1">
    <citation type="journal article" date="2006" name="Science">
        <title>Phytophthora genome sequences uncover evolutionary origins and mechanisms of pathogenesis.</title>
        <authorList>
            <person name="Tyler B.M."/>
            <person name="Tripathy S."/>
            <person name="Zhang X."/>
            <person name="Dehal P."/>
            <person name="Jiang R.H."/>
            <person name="Aerts A."/>
            <person name="Arredondo F.D."/>
            <person name="Baxter L."/>
            <person name="Bensasson D."/>
            <person name="Beynon J.L."/>
            <person name="Chapman J."/>
            <person name="Damasceno C.M."/>
            <person name="Dorrance A.E."/>
            <person name="Dou D."/>
            <person name="Dickerman A.W."/>
            <person name="Dubchak I.L."/>
            <person name="Garbelotto M."/>
            <person name="Gijzen M."/>
            <person name="Gordon S.G."/>
            <person name="Govers F."/>
            <person name="Grunwald N.J."/>
            <person name="Huang W."/>
            <person name="Ivors K.L."/>
            <person name="Jones R.W."/>
            <person name="Kamoun S."/>
            <person name="Krampis K."/>
            <person name="Lamour K.H."/>
            <person name="Lee M.K."/>
            <person name="McDonald W.H."/>
            <person name="Medina M."/>
            <person name="Meijer H.J."/>
            <person name="Nordberg E.K."/>
            <person name="Maclean D.J."/>
            <person name="Ospina-Giraldo M.D."/>
            <person name="Morris P.F."/>
            <person name="Phuntumart V."/>
            <person name="Putnam N.H."/>
            <person name="Rash S."/>
            <person name="Rose J.K."/>
            <person name="Sakihama Y."/>
            <person name="Salamov A.A."/>
            <person name="Savidor A."/>
            <person name="Scheuring C.F."/>
            <person name="Smith B.M."/>
            <person name="Sobral B.W."/>
            <person name="Terry A."/>
            <person name="Torto-Alalibo T.A."/>
            <person name="Win J."/>
            <person name="Xu Z."/>
            <person name="Zhang H."/>
            <person name="Grigoriev I.V."/>
            <person name="Rokhsar D.S."/>
            <person name="Boore J.L."/>
        </authorList>
    </citation>
    <scope>NUCLEOTIDE SEQUENCE [LARGE SCALE GENOMIC DNA]</scope>
    <source>
        <strain evidence="13">Pr102</strain>
    </source>
</reference>
<evidence type="ECO:0000256" key="9">
    <source>
        <dbReference type="SAM" id="MobiDB-lite"/>
    </source>
</evidence>
<feature type="domain" description="Peptidase S1" evidence="11">
    <location>
        <begin position="45"/>
        <end position="267"/>
    </location>
</feature>
<comment type="subcellular location">
    <subcellularLocation>
        <location evidence="1">Secreted</location>
    </subcellularLocation>
</comment>
<feature type="compositionally biased region" description="Polar residues" evidence="9">
    <location>
        <begin position="274"/>
        <end position="287"/>
    </location>
</feature>
<evidence type="ECO:0000313" key="13">
    <source>
        <dbReference type="Proteomes" id="UP000005238"/>
    </source>
</evidence>
<dbReference type="InterPro" id="IPR043504">
    <property type="entry name" value="Peptidase_S1_PA_chymotrypsin"/>
</dbReference>
<evidence type="ECO:0000256" key="8">
    <source>
        <dbReference type="RuleBase" id="RU363034"/>
    </source>
</evidence>
<dbReference type="SMART" id="SM00020">
    <property type="entry name" value="Tryp_SPc"/>
    <property type="match status" value="2"/>
</dbReference>
<feature type="compositionally biased region" description="Low complexity" evidence="9">
    <location>
        <begin position="892"/>
        <end position="927"/>
    </location>
</feature>
<dbReference type="PROSITE" id="PS00134">
    <property type="entry name" value="TRYPSIN_HIS"/>
    <property type="match status" value="1"/>
</dbReference>
<dbReference type="PROSITE" id="PS50240">
    <property type="entry name" value="TRYPSIN_DOM"/>
    <property type="match status" value="2"/>
</dbReference>
<feature type="domain" description="Peptidase S1" evidence="11">
    <location>
        <begin position="631"/>
        <end position="849"/>
    </location>
</feature>
<comment type="similarity">
    <text evidence="2">Belongs to the peptidase S1 family.</text>
</comment>
<dbReference type="InterPro" id="IPR009003">
    <property type="entry name" value="Peptidase_S1_PA"/>
</dbReference>
<dbReference type="InParanoid" id="H3GQX8"/>
<dbReference type="VEuPathDB" id="FungiDB:KRP23_2545"/>
<dbReference type="GO" id="GO:0005576">
    <property type="term" value="C:extracellular region"/>
    <property type="evidence" value="ECO:0007669"/>
    <property type="project" value="UniProtKB-SubCell"/>
</dbReference>
<dbReference type="OMA" id="PSYRSWI"/>
<keyword evidence="8" id="KW-0645">Protease</keyword>
<dbReference type="VEuPathDB" id="FungiDB:KRP23_14831"/>
<feature type="compositionally biased region" description="Basic and acidic residues" evidence="9">
    <location>
        <begin position="477"/>
        <end position="487"/>
    </location>
</feature>
<keyword evidence="6" id="KW-1015">Disulfide bond</keyword>
<dbReference type="GO" id="GO:0004252">
    <property type="term" value="F:serine-type endopeptidase activity"/>
    <property type="evidence" value="ECO:0000318"/>
    <property type="project" value="GO_Central"/>
</dbReference>
<name>H3GQX8_PHYRM</name>
<dbReference type="SUPFAM" id="SSF50494">
    <property type="entry name" value="Trypsin-like serine proteases"/>
    <property type="match status" value="2"/>
</dbReference>
<feature type="chain" id="PRO_5003586511" description="Peptidase S1 domain-containing protein" evidence="10">
    <location>
        <begin position="20"/>
        <end position="956"/>
    </location>
</feature>
<dbReference type="InterPro" id="IPR050430">
    <property type="entry name" value="Peptidase_S1"/>
</dbReference>
<keyword evidence="13" id="KW-1185">Reference proteome</keyword>
<dbReference type="InterPro" id="IPR033116">
    <property type="entry name" value="TRYPSIN_SER"/>
</dbReference>
<feature type="compositionally biased region" description="Low complexity" evidence="9">
    <location>
        <begin position="288"/>
        <end position="446"/>
    </location>
</feature>
<accession>H3GQX8</accession>
<dbReference type="Pfam" id="PF00089">
    <property type="entry name" value="Trypsin"/>
    <property type="match status" value="2"/>
</dbReference>
<evidence type="ECO:0000256" key="3">
    <source>
        <dbReference type="ARBA" id="ARBA00022525"/>
    </source>
</evidence>
<dbReference type="FunFam" id="2.40.10.10:FF:000156">
    <property type="entry name" value="MIP06385p"/>
    <property type="match status" value="2"/>
</dbReference>
<evidence type="ECO:0000256" key="10">
    <source>
        <dbReference type="SAM" id="SignalP"/>
    </source>
</evidence>
<evidence type="ECO:0000256" key="6">
    <source>
        <dbReference type="ARBA" id="ARBA00023157"/>
    </source>
</evidence>
<dbReference type="InterPro" id="IPR001314">
    <property type="entry name" value="Peptidase_S1A"/>
</dbReference>
<keyword evidence="3" id="KW-0964">Secreted</keyword>
<dbReference type="CDD" id="cd00190">
    <property type="entry name" value="Tryp_SPc"/>
    <property type="match status" value="2"/>
</dbReference>
<dbReference type="VEuPathDB" id="FungiDB:KRP22_7596"/>
<feature type="compositionally biased region" description="Acidic residues" evidence="9">
    <location>
        <begin position="466"/>
        <end position="476"/>
    </location>
</feature>
<dbReference type="EMBL" id="DS566035">
    <property type="status" value="NOT_ANNOTATED_CDS"/>
    <property type="molecule type" value="Genomic_DNA"/>
</dbReference>
<dbReference type="VEuPathDB" id="FungiDB:KRP22_7597"/>
<evidence type="ECO:0000256" key="2">
    <source>
        <dbReference type="ARBA" id="ARBA00007664"/>
    </source>
</evidence>
<keyword evidence="4 10" id="KW-0732">Signal</keyword>
<dbReference type="STRING" id="164328.H3GQX8"/>
<feature type="compositionally biased region" description="Acidic residues" evidence="9">
    <location>
        <begin position="503"/>
        <end position="512"/>
    </location>
</feature>
<dbReference type="PRINTS" id="PR00722">
    <property type="entry name" value="CHYMOTRYPSIN"/>
</dbReference>
<dbReference type="PROSITE" id="PS00135">
    <property type="entry name" value="TRYPSIN_SER"/>
    <property type="match status" value="1"/>
</dbReference>
<feature type="signal peptide" evidence="10">
    <location>
        <begin position="1"/>
        <end position="19"/>
    </location>
</feature>
<dbReference type="HOGENOM" id="CLU_308702_0_0_1"/>
<reference evidence="12" key="2">
    <citation type="submission" date="2015-06" db="UniProtKB">
        <authorList>
            <consortium name="EnsemblProtists"/>
        </authorList>
    </citation>
    <scope>IDENTIFICATION</scope>
    <source>
        <strain evidence="12">Pr102</strain>
    </source>
</reference>
<dbReference type="AlphaFoldDB" id="H3GQX8"/>
<dbReference type="InterPro" id="IPR018114">
    <property type="entry name" value="TRYPSIN_HIS"/>
</dbReference>
<keyword evidence="5" id="KW-0843">Virulence</keyword>
<dbReference type="PANTHER" id="PTHR24276">
    <property type="entry name" value="POLYSERASE-RELATED"/>
    <property type="match status" value="1"/>
</dbReference>
<keyword evidence="7" id="KW-0325">Glycoprotein</keyword>
<evidence type="ECO:0000259" key="11">
    <source>
        <dbReference type="PROSITE" id="PS50240"/>
    </source>
</evidence>
<protein>
    <recommendedName>
        <fullName evidence="11">Peptidase S1 domain-containing protein</fullName>
    </recommendedName>
</protein>
<keyword evidence="8" id="KW-0378">Hydrolase</keyword>
<proteinExistence type="inferred from homology"/>
<dbReference type="Gene3D" id="2.40.10.10">
    <property type="entry name" value="Trypsin-like serine proteases"/>
    <property type="match status" value="2"/>
</dbReference>
<dbReference type="GO" id="GO:0006508">
    <property type="term" value="P:proteolysis"/>
    <property type="evidence" value="ECO:0007669"/>
    <property type="project" value="UniProtKB-KW"/>
</dbReference>
<evidence type="ECO:0000256" key="1">
    <source>
        <dbReference type="ARBA" id="ARBA00004613"/>
    </source>
</evidence>
<feature type="region of interest" description="Disordered" evidence="9">
    <location>
        <begin position="892"/>
        <end position="956"/>
    </location>
</feature>
<evidence type="ECO:0000313" key="12">
    <source>
        <dbReference type="EnsemblProtists" id="Phyra79236"/>
    </source>
</evidence>
<sequence>MKLAQTLAFASTVVSVAYGYSFSETMATTPSVESTGLTTNEENRIYGGSEANIDDYPYATSLRFELLDETFCGGTLIAPQWILTAGHCIKTDEDTIIASLGSEYGAGSGSGKGEQIKVIEGYQHPMYNQKKHLYDVGLLKLEKASTQKTATMCAADGSDNVVGTKATVLGWGLTEDGSESHTLQEVNVAVISNAECNKQYNNRITEGMMCAGDGGGKDSCNGDSGGPLVTSDDVLIGFVSWGGKCGVHAGVYTRIPFVMDYINDILAGGTGSNFTESAEGSGSTTQETSLASSTTGSASPSSGSSTTAASSTGSSSTAASSTGSSTTQASSTEDASAATSSSSGSTAQQPSSSTGSATTAASSAESPTTEASLTSSSTGSTTTDSSSTGSATESSNLGSLTSSSGSETTASSSDSSVTQSATTDAPAVTPAATSSSETGASSVGSPADTPSTSGCRVRRRRRLAAIDEEEVEEDMEAAEKAKLVAEQKEEEAESDIADAKETGDEEELEDAEEAKAAAEKEVEEAEEEEEEDEEEEEEDEIEELKKANKDEEDGEEEEEEEETPIKAPKKKSKNQGPTRWWRQDFVLLERLQVDAMVTVSTTANGYSFNDFVGSTPATEKTGLTTNEESRIIGGLDADIDSYPYVASVRIDGVTVCPATLIAPQYLLTTAHCIRTGEFKMVASFDSEFSFGTDGELVNIVKGYKHPMYNKRKHLHDVGLLKLEKPSKQKTAALPAVDGSDNKVGAVATVLGWGQTKESTQSFTLREVNIPIISNTECAKYDDYKNLLTEGMLCAGKKGKGSCRGDAGGPLIANDALVGFVSWAGSKCGKQPGVYTRVSYYLDYINDILNGGDGKSFAEGALASGSAVEEVTMPSSMSGSLETVQFPVTKSTKTPATEIATTKTTTVPVPTTATSSSGSAAAQKSSTKGLTFSFDGSTAAQKDGVTKAPATTDTTQQ</sequence>
<feature type="compositionally biased region" description="Acidic residues" evidence="9">
    <location>
        <begin position="521"/>
        <end position="542"/>
    </location>
</feature>
<dbReference type="eggNOG" id="KOG3627">
    <property type="taxonomic scope" value="Eukaryota"/>
</dbReference>
<dbReference type="InterPro" id="IPR001254">
    <property type="entry name" value="Trypsin_dom"/>
</dbReference>